<evidence type="ECO:0000313" key="1">
    <source>
        <dbReference type="EMBL" id="GAI68588.1"/>
    </source>
</evidence>
<protein>
    <submittedName>
        <fullName evidence="1">Uncharacterized protein</fullName>
    </submittedName>
</protein>
<dbReference type="EMBL" id="BARW01002182">
    <property type="protein sequence ID" value="GAI68588.1"/>
    <property type="molecule type" value="Genomic_DNA"/>
</dbReference>
<name>X1QK25_9ZZZZ</name>
<sequence>MKAILCRPKFDEPTEYSFAFAEEILQWCRQAGIDIIDLAEGNAVRERVEQELTPGIDLFIFYDHGNENALIGQDEKAVIDLKNCDRLAGKEVFTLACLSAKDLGPAIWRQGGTYWGYVDVFSFTTDSLAGFQEAANCGFKFRFIEGDTRQNSLQRAKEAFSRLSLELVAAGNIFAAICMRGDGDALVYLDAHKPEEKEGCLLAFFKLPIRAFTRTEGG</sequence>
<dbReference type="AlphaFoldDB" id="X1QK25"/>
<reference evidence="1" key="1">
    <citation type="journal article" date="2014" name="Front. Microbiol.">
        <title>High frequency of phylogenetically diverse reductive dehalogenase-homologous genes in deep subseafloor sedimentary metagenomes.</title>
        <authorList>
            <person name="Kawai M."/>
            <person name="Futagami T."/>
            <person name="Toyoda A."/>
            <person name="Takaki Y."/>
            <person name="Nishi S."/>
            <person name="Hori S."/>
            <person name="Arai W."/>
            <person name="Tsubouchi T."/>
            <person name="Morono Y."/>
            <person name="Uchiyama I."/>
            <person name="Ito T."/>
            <person name="Fujiyama A."/>
            <person name="Inagaki F."/>
            <person name="Takami H."/>
        </authorList>
    </citation>
    <scope>NUCLEOTIDE SEQUENCE</scope>
    <source>
        <strain evidence="1">Expedition CK06-06</strain>
    </source>
</reference>
<accession>X1QK25</accession>
<gene>
    <name evidence="1" type="ORF">S12H4_06274</name>
</gene>
<comment type="caution">
    <text evidence="1">The sequence shown here is derived from an EMBL/GenBank/DDBJ whole genome shotgun (WGS) entry which is preliminary data.</text>
</comment>
<proteinExistence type="predicted"/>
<organism evidence="1">
    <name type="scientific">marine sediment metagenome</name>
    <dbReference type="NCBI Taxonomy" id="412755"/>
    <lineage>
        <taxon>unclassified sequences</taxon>
        <taxon>metagenomes</taxon>
        <taxon>ecological metagenomes</taxon>
    </lineage>
</organism>